<evidence type="ECO:0000256" key="4">
    <source>
        <dbReference type="ARBA" id="ARBA00022692"/>
    </source>
</evidence>
<feature type="transmembrane region" description="Helical" evidence="8">
    <location>
        <begin position="69"/>
        <end position="90"/>
    </location>
</feature>
<evidence type="ECO:0000256" key="6">
    <source>
        <dbReference type="ARBA" id="ARBA00023136"/>
    </source>
</evidence>
<dbReference type="GO" id="GO:0005886">
    <property type="term" value="C:plasma membrane"/>
    <property type="evidence" value="ECO:0007669"/>
    <property type="project" value="UniProtKB-SubCell"/>
</dbReference>
<evidence type="ECO:0000313" key="10">
    <source>
        <dbReference type="Proteomes" id="UP001304340"/>
    </source>
</evidence>
<feature type="transmembrane region" description="Helical" evidence="8">
    <location>
        <begin position="37"/>
        <end position="57"/>
    </location>
</feature>
<gene>
    <name evidence="9" type="ORF">SANBI_003452</name>
</gene>
<comment type="similarity">
    <text evidence="2">Belongs to the CPA3 antiporters (TC 2.A.63) subunit E family.</text>
</comment>
<organism evidence="9 10">
    <name type="scientific">Sanguibacter biliveldensis</name>
    <dbReference type="NCBI Taxonomy" id="3030830"/>
    <lineage>
        <taxon>Bacteria</taxon>
        <taxon>Bacillati</taxon>
        <taxon>Actinomycetota</taxon>
        <taxon>Actinomycetes</taxon>
        <taxon>Micrococcales</taxon>
        <taxon>Sanguibacteraceae</taxon>
        <taxon>Sanguibacter</taxon>
    </lineage>
</organism>
<sequence length="207" mass="22740">MTIHRRRRKIAEQWPTVLWLAVVWVMLWGTLSWGNVLAGLGIALLVTVLMPLPTIDFHGRARPLGILALLLRFLWDLVAASIEVSLYAFRFGKVPRGAVVGVRLRSSSDLYLTLVAEISSLVPGSLVIEAHRNTGMLYLHVLDIESYGGPDKVRHDTLELEARVMRALASDDELARAGVAKTRRGQAALDAERSAQTSSTTTTEASS</sequence>
<evidence type="ECO:0000256" key="7">
    <source>
        <dbReference type="SAM" id="MobiDB-lite"/>
    </source>
</evidence>
<dbReference type="KEGG" id="sbil:SANBI_003452"/>
<dbReference type="InterPro" id="IPR002758">
    <property type="entry name" value="Cation_antiport_E"/>
</dbReference>
<dbReference type="Pfam" id="PF01899">
    <property type="entry name" value="MNHE"/>
    <property type="match status" value="1"/>
</dbReference>
<feature type="region of interest" description="Disordered" evidence="7">
    <location>
        <begin position="182"/>
        <end position="207"/>
    </location>
</feature>
<comment type="subcellular location">
    <subcellularLocation>
        <location evidence="1">Cell membrane</location>
        <topology evidence="1">Multi-pass membrane protein</topology>
    </subcellularLocation>
</comment>
<dbReference type="RefSeq" id="WP_319157254.1">
    <property type="nucleotide sequence ID" value="NZ_CP138359.1"/>
</dbReference>
<protein>
    <submittedName>
        <fullName evidence="9">Na+/H+ antiporter subunit E</fullName>
    </submittedName>
</protein>
<dbReference type="AlphaFoldDB" id="A0AAF0Z4X4"/>
<dbReference type="GO" id="GO:0008324">
    <property type="term" value="F:monoatomic cation transmembrane transporter activity"/>
    <property type="evidence" value="ECO:0007669"/>
    <property type="project" value="InterPro"/>
</dbReference>
<keyword evidence="5 8" id="KW-1133">Transmembrane helix</keyword>
<evidence type="ECO:0000256" key="2">
    <source>
        <dbReference type="ARBA" id="ARBA00006228"/>
    </source>
</evidence>
<dbReference type="PANTHER" id="PTHR34584">
    <property type="entry name" value="NA(+)/H(+) ANTIPORTER SUBUNIT E1"/>
    <property type="match status" value="1"/>
</dbReference>
<dbReference type="EMBL" id="CP138359">
    <property type="protein sequence ID" value="WPF82119.1"/>
    <property type="molecule type" value="Genomic_DNA"/>
</dbReference>
<keyword evidence="3" id="KW-1003">Cell membrane</keyword>
<dbReference type="NCBIfam" id="NF006521">
    <property type="entry name" value="PRK08965.1-5"/>
    <property type="match status" value="1"/>
</dbReference>
<evidence type="ECO:0000313" key="9">
    <source>
        <dbReference type="EMBL" id="WPF82119.1"/>
    </source>
</evidence>
<keyword evidence="10" id="KW-1185">Reference proteome</keyword>
<keyword evidence="4 8" id="KW-0812">Transmembrane</keyword>
<evidence type="ECO:0000256" key="5">
    <source>
        <dbReference type="ARBA" id="ARBA00022989"/>
    </source>
</evidence>
<proteinExistence type="inferred from homology"/>
<dbReference type="PANTHER" id="PTHR34584:SF1">
    <property type="entry name" value="NA(+)_H(+) ANTIPORTER SUBUNIT E1"/>
    <property type="match status" value="1"/>
</dbReference>
<evidence type="ECO:0000256" key="8">
    <source>
        <dbReference type="SAM" id="Phobius"/>
    </source>
</evidence>
<name>A0AAF0Z4X4_9MICO</name>
<evidence type="ECO:0000256" key="1">
    <source>
        <dbReference type="ARBA" id="ARBA00004651"/>
    </source>
</evidence>
<reference evidence="10" key="1">
    <citation type="submission" date="2023-11" db="EMBL/GenBank/DDBJ databases">
        <authorList>
            <person name="Helweg L.P."/>
            <person name="Kiel A."/>
            <person name="Hitz F."/>
            <person name="Ruckert-Reed C."/>
            <person name="Busche T."/>
            <person name="Kaltschmidt B."/>
            <person name="Kaltschmidt C."/>
        </authorList>
    </citation>
    <scope>NUCLEOTIDE SEQUENCE [LARGE SCALE GENOMIC DNA]</scope>
    <source>
        <strain evidence="10">4.1</strain>
    </source>
</reference>
<dbReference type="Proteomes" id="UP001304340">
    <property type="component" value="Chromosome"/>
</dbReference>
<evidence type="ECO:0000256" key="3">
    <source>
        <dbReference type="ARBA" id="ARBA00022475"/>
    </source>
</evidence>
<accession>A0AAF0Z4X4</accession>
<keyword evidence="6 8" id="KW-0472">Membrane</keyword>
<feature type="compositionally biased region" description="Low complexity" evidence="7">
    <location>
        <begin position="194"/>
        <end position="207"/>
    </location>
</feature>